<keyword evidence="4" id="KW-1185">Reference proteome</keyword>
<feature type="compositionally biased region" description="Polar residues" evidence="1">
    <location>
        <begin position="455"/>
        <end position="464"/>
    </location>
</feature>
<evidence type="ECO:0000313" key="3">
    <source>
        <dbReference type="EMBL" id="GJT78150.1"/>
    </source>
</evidence>
<comment type="caution">
    <text evidence="3">The sequence shown here is derived from an EMBL/GenBank/DDBJ whole genome shotgun (WGS) entry which is preliminary data.</text>
</comment>
<evidence type="ECO:0000256" key="1">
    <source>
        <dbReference type="SAM" id="MobiDB-lite"/>
    </source>
</evidence>
<reference evidence="3" key="2">
    <citation type="submission" date="2022-01" db="EMBL/GenBank/DDBJ databases">
        <authorList>
            <person name="Yamashiro T."/>
            <person name="Shiraishi A."/>
            <person name="Satake H."/>
            <person name="Nakayama K."/>
        </authorList>
    </citation>
    <scope>NUCLEOTIDE SEQUENCE</scope>
</reference>
<feature type="domain" description="Reverse transcriptase Ty1/copia-type" evidence="2">
    <location>
        <begin position="59"/>
        <end position="129"/>
    </location>
</feature>
<dbReference type="Pfam" id="PF07727">
    <property type="entry name" value="RVT_2"/>
    <property type="match status" value="1"/>
</dbReference>
<proteinExistence type="predicted"/>
<feature type="compositionally biased region" description="Low complexity" evidence="1">
    <location>
        <begin position="22"/>
        <end position="37"/>
    </location>
</feature>
<reference evidence="3" key="1">
    <citation type="journal article" date="2022" name="Int. J. Mol. Sci.">
        <title>Draft Genome of Tanacetum Coccineum: Genomic Comparison of Closely Related Tanacetum-Family Plants.</title>
        <authorList>
            <person name="Yamashiro T."/>
            <person name="Shiraishi A."/>
            <person name="Nakayama K."/>
            <person name="Satake H."/>
        </authorList>
    </citation>
    <scope>NUCLEOTIDE SEQUENCE</scope>
</reference>
<organism evidence="3 4">
    <name type="scientific">Tanacetum coccineum</name>
    <dbReference type="NCBI Taxonomy" id="301880"/>
    <lineage>
        <taxon>Eukaryota</taxon>
        <taxon>Viridiplantae</taxon>
        <taxon>Streptophyta</taxon>
        <taxon>Embryophyta</taxon>
        <taxon>Tracheophyta</taxon>
        <taxon>Spermatophyta</taxon>
        <taxon>Magnoliopsida</taxon>
        <taxon>eudicotyledons</taxon>
        <taxon>Gunneridae</taxon>
        <taxon>Pentapetalae</taxon>
        <taxon>asterids</taxon>
        <taxon>campanulids</taxon>
        <taxon>Asterales</taxon>
        <taxon>Asteraceae</taxon>
        <taxon>Asteroideae</taxon>
        <taxon>Anthemideae</taxon>
        <taxon>Anthemidinae</taxon>
        <taxon>Tanacetum</taxon>
    </lineage>
</organism>
<gene>
    <name evidence="3" type="ORF">Tco_1044875</name>
</gene>
<dbReference type="InterPro" id="IPR013103">
    <property type="entry name" value="RVT_2"/>
</dbReference>
<feature type="region of interest" description="Disordered" evidence="1">
    <location>
        <begin position="1"/>
        <end position="54"/>
    </location>
</feature>
<evidence type="ECO:0000313" key="4">
    <source>
        <dbReference type="Proteomes" id="UP001151760"/>
    </source>
</evidence>
<name>A0ABQ5GS77_9ASTR</name>
<accession>A0ABQ5GS77</accession>
<protein>
    <submittedName>
        <fullName evidence="3">Ribonuclease H-like domain-containing protein</fullName>
    </submittedName>
</protein>
<feature type="region of interest" description="Disordered" evidence="1">
    <location>
        <begin position="455"/>
        <end position="478"/>
    </location>
</feature>
<evidence type="ECO:0000259" key="2">
    <source>
        <dbReference type="Pfam" id="PF07727"/>
    </source>
</evidence>
<sequence>MCSSSSDLPNPLPHSPPRAIFPLPLRLSQPSSPSSSSTRHHHRHNNTTSPPSQMGAFGFVVNATGVFVGCETTKGRVIEKALYGLHQAPRAWYETLSTYLLDNKFQRGKIDKTLFIRKDRCDILLVQVTAMLKQKDDGIFIVKGQTSLDRIMLEQAFDKKSQTAEVVNLGLLLISWQCQKQTVVANSITEAKYAAASSCCGQNGIRVIAGDSKLLLLGINLLLLGKVNAARHNLTATGEMDGKKIIVTEASVRRDLQLNDEEGTDCLPNATIFEELTRMGYEKLSQKLTLYKAFFSPHWKFLIHTILQCLSAKTTARNEFSSTIASAIIYLATNQKFNFSKYIFETMVKNLDNTGKFLMYPRFVQVFLDKQLEGMQSHKRIYVTPSHTKNIFGNLRRVGKGFSGRDTPLFPTMMVQAQQEQDEVVNEEMDDSLERAAITATSLDVEQDRGNINKTQSKATSNEPTFPVISSDGGPKRQETIGDTIARTRFENVSKTSNDSLLAGVNTPQSDEDNLQLQELMEFFKKLEKKGGSRTHKLKRLYKVGRSARIVSSDEASLGDQEDASKQGRKIDDIDKDAEITLVDETQGSKKDDAAQVNTTATTVSTASTIPVSAALITNVEITLAKALAELKSVKPTTTTSTRPRAKGLVIHEQEQAPTPIVSLQQSSQAKIQDKGKAKIIEPKPINKLSKKDQLKLDEEVAQRLQAEFDEQERIEREKAKVTFP</sequence>
<dbReference type="Proteomes" id="UP001151760">
    <property type="component" value="Unassembled WGS sequence"/>
</dbReference>
<dbReference type="EMBL" id="BQNB010018776">
    <property type="protein sequence ID" value="GJT78150.1"/>
    <property type="molecule type" value="Genomic_DNA"/>
</dbReference>